<sequence length="203" mass="21466">MSLLVNGVPASRVARFQGPTTLISASFVQLNSARLSASSMFALTLKTVDYGSFTAISTCEIRQDLDFDVVLATNWAAFVRELFQGPDSVVPPGQDPWAFLPGVLLIDFVGTQPAVSGLPSSSSSVMNKPLSESSSEPLSVTCTPVTVPGRLRAPVRPVTVPRNYDPTFFASASSSHQLPASASTPVPRLSDGRDCLSSLFLSS</sequence>
<dbReference type="EMBL" id="JAWWNJ010000075">
    <property type="protein sequence ID" value="KAK7006740.1"/>
    <property type="molecule type" value="Genomic_DNA"/>
</dbReference>
<feature type="non-terminal residue" evidence="2">
    <location>
        <position position="203"/>
    </location>
</feature>
<keyword evidence="3" id="KW-1185">Reference proteome</keyword>
<dbReference type="AlphaFoldDB" id="A0AAW0ABX7"/>
<gene>
    <name evidence="2" type="ORF">R3P38DRAFT_3366815</name>
</gene>
<feature type="region of interest" description="Disordered" evidence="1">
    <location>
        <begin position="117"/>
        <end position="139"/>
    </location>
</feature>
<proteinExistence type="predicted"/>
<evidence type="ECO:0000313" key="2">
    <source>
        <dbReference type="EMBL" id="KAK7006740.1"/>
    </source>
</evidence>
<feature type="compositionally biased region" description="Low complexity" evidence="1">
    <location>
        <begin position="120"/>
        <end position="139"/>
    </location>
</feature>
<comment type="caution">
    <text evidence="2">The sequence shown here is derived from an EMBL/GenBank/DDBJ whole genome shotgun (WGS) entry which is preliminary data.</text>
</comment>
<evidence type="ECO:0000313" key="3">
    <source>
        <dbReference type="Proteomes" id="UP001362999"/>
    </source>
</evidence>
<name>A0AAW0ABX7_9AGAR</name>
<reference evidence="2 3" key="1">
    <citation type="journal article" date="2024" name="J Genomics">
        <title>Draft genome sequencing and assembly of Favolaschia claudopus CIRM-BRFM 2984 isolated from oak limbs.</title>
        <authorList>
            <person name="Navarro D."/>
            <person name="Drula E."/>
            <person name="Chaduli D."/>
            <person name="Cazenave R."/>
            <person name="Ahrendt S."/>
            <person name="Wang J."/>
            <person name="Lipzen A."/>
            <person name="Daum C."/>
            <person name="Barry K."/>
            <person name="Grigoriev I.V."/>
            <person name="Favel A."/>
            <person name="Rosso M.N."/>
            <person name="Martin F."/>
        </authorList>
    </citation>
    <scope>NUCLEOTIDE SEQUENCE [LARGE SCALE GENOMIC DNA]</scope>
    <source>
        <strain evidence="2 3">CIRM-BRFM 2984</strain>
    </source>
</reference>
<evidence type="ECO:0000256" key="1">
    <source>
        <dbReference type="SAM" id="MobiDB-lite"/>
    </source>
</evidence>
<dbReference type="Proteomes" id="UP001362999">
    <property type="component" value="Unassembled WGS sequence"/>
</dbReference>
<accession>A0AAW0ABX7</accession>
<protein>
    <submittedName>
        <fullName evidence="2">Uncharacterized protein</fullName>
    </submittedName>
</protein>
<organism evidence="2 3">
    <name type="scientific">Favolaschia claudopus</name>
    <dbReference type="NCBI Taxonomy" id="2862362"/>
    <lineage>
        <taxon>Eukaryota</taxon>
        <taxon>Fungi</taxon>
        <taxon>Dikarya</taxon>
        <taxon>Basidiomycota</taxon>
        <taxon>Agaricomycotina</taxon>
        <taxon>Agaricomycetes</taxon>
        <taxon>Agaricomycetidae</taxon>
        <taxon>Agaricales</taxon>
        <taxon>Marasmiineae</taxon>
        <taxon>Mycenaceae</taxon>
        <taxon>Favolaschia</taxon>
    </lineage>
</organism>